<evidence type="ECO:0000313" key="6">
    <source>
        <dbReference type="Proteomes" id="UP000625551"/>
    </source>
</evidence>
<dbReference type="Pfam" id="PF12833">
    <property type="entry name" value="HTH_18"/>
    <property type="match status" value="1"/>
</dbReference>
<accession>A0ABR7XGS3</accession>
<evidence type="ECO:0000256" key="1">
    <source>
        <dbReference type="ARBA" id="ARBA00023015"/>
    </source>
</evidence>
<comment type="caution">
    <text evidence="5">The sequence shown here is derived from an EMBL/GenBank/DDBJ whole genome shotgun (WGS) entry which is preliminary data.</text>
</comment>
<dbReference type="Proteomes" id="UP000625551">
    <property type="component" value="Unassembled WGS sequence"/>
</dbReference>
<keyword evidence="6" id="KW-1185">Reference proteome</keyword>
<evidence type="ECO:0000259" key="4">
    <source>
        <dbReference type="PROSITE" id="PS01124"/>
    </source>
</evidence>
<dbReference type="SUPFAM" id="SSF46689">
    <property type="entry name" value="Homeodomain-like"/>
    <property type="match status" value="2"/>
</dbReference>
<gene>
    <name evidence="5" type="ORF">H9Q13_09965</name>
</gene>
<keyword evidence="2" id="KW-0238">DNA-binding</keyword>
<evidence type="ECO:0000256" key="2">
    <source>
        <dbReference type="ARBA" id="ARBA00023125"/>
    </source>
</evidence>
<dbReference type="PROSITE" id="PS00041">
    <property type="entry name" value="HTH_ARAC_FAMILY_1"/>
    <property type="match status" value="1"/>
</dbReference>
<dbReference type="RefSeq" id="WP_191183640.1">
    <property type="nucleotide sequence ID" value="NZ_JACXAJ010000003.1"/>
</dbReference>
<reference evidence="5 6" key="1">
    <citation type="submission" date="2020-09" db="EMBL/GenBank/DDBJ databases">
        <title>Genome sequencing and assembly of Pontibacter sp.</title>
        <authorList>
            <person name="Chhetri G."/>
        </authorList>
    </citation>
    <scope>NUCLEOTIDE SEQUENCE [LARGE SCALE GENOMIC DNA]</scope>
    <source>
        <strain evidence="5 6">JH31</strain>
    </source>
</reference>
<evidence type="ECO:0000256" key="3">
    <source>
        <dbReference type="ARBA" id="ARBA00023163"/>
    </source>
</evidence>
<dbReference type="PROSITE" id="PS01124">
    <property type="entry name" value="HTH_ARAC_FAMILY_2"/>
    <property type="match status" value="1"/>
</dbReference>
<dbReference type="PANTHER" id="PTHR43280:SF2">
    <property type="entry name" value="HTH-TYPE TRANSCRIPTIONAL REGULATOR EXSA"/>
    <property type="match status" value="1"/>
</dbReference>
<protein>
    <submittedName>
        <fullName evidence="5">Helix-turn-helix transcriptional regulator</fullName>
    </submittedName>
</protein>
<sequence length="265" mass="30601">MHQLEKESYLGNTKNKLTNNQGVSIIETEYNQKVSENWHSHQNAHITLFLKGGTIEKRKNEIHSVSSGSILFYHSDELHLNQNTLFPSKNINIEFDQAFLKNFEVTEETLKNATANTTKTKLMILKIFNESLIRDSFSDDSISMLLSSYAENKNYSEHFSKCPGWVKLLYELLNDCWFENTSLSDLSQTLHINPISISKHFPKYFGCTYGEYMRRLKVDRSISLIQQSSNSLTDIGLACGFSDQSHFIRTFKQQTGFLPKNFKKL</sequence>
<organism evidence="5 6">
    <name type="scientific">Pontibacter aquaedesilientis</name>
    <dbReference type="NCBI Taxonomy" id="2766980"/>
    <lineage>
        <taxon>Bacteria</taxon>
        <taxon>Pseudomonadati</taxon>
        <taxon>Bacteroidota</taxon>
        <taxon>Cytophagia</taxon>
        <taxon>Cytophagales</taxon>
        <taxon>Hymenobacteraceae</taxon>
        <taxon>Pontibacter</taxon>
    </lineage>
</organism>
<proteinExistence type="predicted"/>
<dbReference type="InterPro" id="IPR018062">
    <property type="entry name" value="HTH_AraC-typ_CS"/>
</dbReference>
<dbReference type="SMART" id="SM00342">
    <property type="entry name" value="HTH_ARAC"/>
    <property type="match status" value="1"/>
</dbReference>
<name>A0ABR7XGS3_9BACT</name>
<keyword evidence="1" id="KW-0805">Transcription regulation</keyword>
<dbReference type="EMBL" id="JACXAJ010000003">
    <property type="protein sequence ID" value="MBD1397492.1"/>
    <property type="molecule type" value="Genomic_DNA"/>
</dbReference>
<dbReference type="InterPro" id="IPR020449">
    <property type="entry name" value="Tscrpt_reg_AraC-type_HTH"/>
</dbReference>
<evidence type="ECO:0000313" key="5">
    <source>
        <dbReference type="EMBL" id="MBD1397492.1"/>
    </source>
</evidence>
<dbReference type="PRINTS" id="PR00032">
    <property type="entry name" value="HTHARAC"/>
</dbReference>
<dbReference type="InterPro" id="IPR018060">
    <property type="entry name" value="HTH_AraC"/>
</dbReference>
<dbReference type="Gene3D" id="1.10.10.60">
    <property type="entry name" value="Homeodomain-like"/>
    <property type="match status" value="1"/>
</dbReference>
<keyword evidence="3" id="KW-0804">Transcription</keyword>
<dbReference type="InterPro" id="IPR009057">
    <property type="entry name" value="Homeodomain-like_sf"/>
</dbReference>
<feature type="domain" description="HTH araC/xylS-type" evidence="4">
    <location>
        <begin position="167"/>
        <end position="265"/>
    </location>
</feature>
<dbReference type="PANTHER" id="PTHR43280">
    <property type="entry name" value="ARAC-FAMILY TRANSCRIPTIONAL REGULATOR"/>
    <property type="match status" value="1"/>
</dbReference>